<evidence type="ECO:0000256" key="1">
    <source>
        <dbReference type="ARBA" id="ARBA00007867"/>
    </source>
</evidence>
<keyword evidence="3 4" id="KW-0620">Polyamine biosynthesis</keyword>
<keyword evidence="8" id="KW-1185">Reference proteome</keyword>
<evidence type="ECO:0000313" key="7">
    <source>
        <dbReference type="EMBL" id="MEN2791639.1"/>
    </source>
</evidence>
<evidence type="ECO:0000256" key="5">
    <source>
        <dbReference type="SAM" id="MobiDB-lite"/>
    </source>
</evidence>
<accession>A0ABU9Y776</accession>
<proteinExistence type="inferred from homology"/>
<feature type="compositionally biased region" description="Basic and acidic residues" evidence="5">
    <location>
        <begin position="1"/>
        <end position="11"/>
    </location>
</feature>
<organism evidence="7 8">
    <name type="scientific">Sphingomonas oligophenolica</name>
    <dbReference type="NCBI Taxonomy" id="301154"/>
    <lineage>
        <taxon>Bacteria</taxon>
        <taxon>Pseudomonadati</taxon>
        <taxon>Pseudomonadota</taxon>
        <taxon>Alphaproteobacteria</taxon>
        <taxon>Sphingomonadales</taxon>
        <taxon>Sphingomonadaceae</taxon>
        <taxon>Sphingomonas</taxon>
    </lineage>
</organism>
<sequence length="317" mass="35623">MPESPERKIQDSQRVSTDWSSGGDPETSAYDVDDLIAGNLMLESLDMWRERARRGQVESRPPYISDVGDIRSLHFDWHSMQSEMNLLDPIELTIDYTRMMMGFLLFDPSPRRIEMIGLGGGSLAKLCHHLLPETDITVVEINQRIIALRDEFQIPRDDDRFRILAGDGAEFVAQGGSRPDVLLIDGFDEFGQPPQLCSADFYDQCYRRLAPGGMMIVNLWGGGHLNRRYAKRIARSFNGAARSVPTEGGFNQAVFARKGAKLALSQADIAATAALFPQHQAAFLPQIAKRICRQLDHHVWGTAMRHIEGRLGRDEVE</sequence>
<gene>
    <name evidence="7" type="ORF">ABC974_18550</name>
</gene>
<dbReference type="PANTHER" id="PTHR43317:SF1">
    <property type="entry name" value="THERMOSPERMINE SYNTHASE ACAULIS5"/>
    <property type="match status" value="1"/>
</dbReference>
<dbReference type="SUPFAM" id="SSF53335">
    <property type="entry name" value="S-adenosyl-L-methionine-dependent methyltransferases"/>
    <property type="match status" value="1"/>
</dbReference>
<name>A0ABU9Y776_9SPHN</name>
<evidence type="ECO:0000256" key="3">
    <source>
        <dbReference type="ARBA" id="ARBA00023115"/>
    </source>
</evidence>
<feature type="region of interest" description="Disordered" evidence="5">
    <location>
        <begin position="1"/>
        <end position="28"/>
    </location>
</feature>
<comment type="similarity">
    <text evidence="1">Belongs to the spermidine/spermine synthase family.</text>
</comment>
<evidence type="ECO:0000256" key="2">
    <source>
        <dbReference type="ARBA" id="ARBA00022679"/>
    </source>
</evidence>
<dbReference type="PROSITE" id="PS51006">
    <property type="entry name" value="PABS_2"/>
    <property type="match status" value="1"/>
</dbReference>
<comment type="caution">
    <text evidence="7">The sequence shown here is derived from an EMBL/GenBank/DDBJ whole genome shotgun (WGS) entry which is preliminary data.</text>
</comment>
<keyword evidence="2 4" id="KW-0808">Transferase</keyword>
<evidence type="ECO:0000259" key="6">
    <source>
        <dbReference type="PROSITE" id="PS51006"/>
    </source>
</evidence>
<reference evidence="7 8" key="1">
    <citation type="submission" date="2024-05" db="EMBL/GenBank/DDBJ databases">
        <authorList>
            <person name="Liu Q."/>
            <person name="Xin Y.-H."/>
        </authorList>
    </citation>
    <scope>NUCLEOTIDE SEQUENCE [LARGE SCALE GENOMIC DNA]</scope>
    <source>
        <strain evidence="7 8">CGMCC 1.10181</strain>
    </source>
</reference>
<dbReference type="InterPro" id="IPR029063">
    <property type="entry name" value="SAM-dependent_MTases_sf"/>
</dbReference>
<dbReference type="Proteomes" id="UP001419910">
    <property type="component" value="Unassembled WGS sequence"/>
</dbReference>
<dbReference type="EMBL" id="JBDIME010000019">
    <property type="protein sequence ID" value="MEN2791639.1"/>
    <property type="molecule type" value="Genomic_DNA"/>
</dbReference>
<dbReference type="CDD" id="cd02440">
    <property type="entry name" value="AdoMet_MTases"/>
    <property type="match status" value="1"/>
</dbReference>
<dbReference type="Gene3D" id="3.40.50.150">
    <property type="entry name" value="Vaccinia Virus protein VP39"/>
    <property type="match status" value="1"/>
</dbReference>
<feature type="active site" description="Proton acceptor" evidence="4">
    <location>
        <position position="185"/>
    </location>
</feature>
<dbReference type="PANTHER" id="PTHR43317">
    <property type="entry name" value="THERMOSPERMINE SYNTHASE ACAULIS5"/>
    <property type="match status" value="1"/>
</dbReference>
<dbReference type="RefSeq" id="WP_343892110.1">
    <property type="nucleotide sequence ID" value="NZ_BAAAEH010000050.1"/>
</dbReference>
<feature type="domain" description="PABS" evidence="6">
    <location>
        <begin position="104"/>
        <end position="265"/>
    </location>
</feature>
<protein>
    <submittedName>
        <fullName evidence="7">Spermidine synthase</fullName>
    </submittedName>
</protein>
<dbReference type="Pfam" id="PF01564">
    <property type="entry name" value="Spermine_synth"/>
    <property type="match status" value="1"/>
</dbReference>
<evidence type="ECO:0000313" key="8">
    <source>
        <dbReference type="Proteomes" id="UP001419910"/>
    </source>
</evidence>
<dbReference type="InterPro" id="IPR030374">
    <property type="entry name" value="PABS"/>
</dbReference>
<evidence type="ECO:0000256" key="4">
    <source>
        <dbReference type="PROSITE-ProRule" id="PRU00354"/>
    </source>
</evidence>